<reference evidence="4" key="2">
    <citation type="submission" date="2020-09" db="EMBL/GenBank/DDBJ databases">
        <authorList>
            <person name="Sun Q."/>
            <person name="Ohkuma M."/>
        </authorList>
    </citation>
    <scope>NUCLEOTIDE SEQUENCE</scope>
    <source>
        <strain evidence="4">JCM 3276</strain>
    </source>
</reference>
<accession>A0A918LJK2</accession>
<comment type="caution">
    <text evidence="4">The sequence shown here is derived from an EMBL/GenBank/DDBJ whole genome shotgun (WGS) entry which is preliminary data.</text>
</comment>
<dbReference type="SFLD" id="SFLDS00005">
    <property type="entry name" value="Isoprenoid_Synthase_Type_I"/>
    <property type="match status" value="1"/>
</dbReference>
<evidence type="ECO:0000256" key="3">
    <source>
        <dbReference type="RuleBase" id="RU004466"/>
    </source>
</evidence>
<dbReference type="InterPro" id="IPR000092">
    <property type="entry name" value="Polyprenyl_synt"/>
</dbReference>
<organism evidence="4 5">
    <name type="scientific">Actinokineospora fastidiosa</name>
    <dbReference type="NCBI Taxonomy" id="1816"/>
    <lineage>
        <taxon>Bacteria</taxon>
        <taxon>Bacillati</taxon>
        <taxon>Actinomycetota</taxon>
        <taxon>Actinomycetes</taxon>
        <taxon>Pseudonocardiales</taxon>
        <taxon>Pseudonocardiaceae</taxon>
        <taxon>Actinokineospora</taxon>
    </lineage>
</organism>
<comment type="similarity">
    <text evidence="3">Belongs to the FPP/GGPP synthase family.</text>
</comment>
<sequence>MGRDLGDAVSVLDLVCGHRGAPDLLAHARAVIDPGLRAAVDALPSSTRHVAGYHLGWWDEHGQPRTADGGKGVRPALTLAAAAAVGADAVPAAVAIELAHNYTRLHDDIVDGDRARRGRPAAWAVFGRGAAMLAGDALLALAYDVIAPDAAAVRLLTSAVTAYQDGQAADLSFERRADVTLAEGLRTAERKTGALITAAVVLGAPGLRRFGERLGLAYQLVDDVLGIWGDPDVTGKPVYADLDRRKKTLPVLAALASGTPAGRELAALYHAPRALSAADVVRAAELVERAGGRAHCLRQADDLLAAALEDLRRADLPPRGYAELAGLAHHLVHRDR</sequence>
<dbReference type="PROSITE" id="PS00444">
    <property type="entry name" value="POLYPRENYL_SYNTHASE_2"/>
    <property type="match status" value="1"/>
</dbReference>
<dbReference type="InterPro" id="IPR008949">
    <property type="entry name" value="Isoprenoid_synthase_dom_sf"/>
</dbReference>
<evidence type="ECO:0000313" key="5">
    <source>
        <dbReference type="Proteomes" id="UP000660680"/>
    </source>
</evidence>
<name>A0A918LJK2_9PSEU</name>
<dbReference type="PANTHER" id="PTHR12001:SF86">
    <property type="entry name" value="GERANYLGERANYL DIPHOSPHATE SYNTHASE"/>
    <property type="match status" value="1"/>
</dbReference>
<keyword evidence="1" id="KW-0479">Metal-binding</keyword>
<dbReference type="PANTHER" id="PTHR12001">
    <property type="entry name" value="GERANYLGERANYL PYROPHOSPHATE SYNTHASE"/>
    <property type="match status" value="1"/>
</dbReference>
<evidence type="ECO:0000256" key="2">
    <source>
        <dbReference type="ARBA" id="ARBA00022842"/>
    </source>
</evidence>
<dbReference type="GO" id="GO:0008299">
    <property type="term" value="P:isoprenoid biosynthetic process"/>
    <property type="evidence" value="ECO:0007669"/>
    <property type="project" value="InterPro"/>
</dbReference>
<gene>
    <name evidence="4" type="ORF">GCM10010171_59980</name>
</gene>
<keyword evidence="2" id="KW-0460">Magnesium</keyword>
<keyword evidence="5" id="KW-1185">Reference proteome</keyword>
<dbReference type="EMBL" id="BMRB01000009">
    <property type="protein sequence ID" value="GGS57052.1"/>
    <property type="molecule type" value="Genomic_DNA"/>
</dbReference>
<dbReference type="GO" id="GO:0004659">
    <property type="term" value="F:prenyltransferase activity"/>
    <property type="evidence" value="ECO:0007669"/>
    <property type="project" value="InterPro"/>
</dbReference>
<dbReference type="GO" id="GO:0046872">
    <property type="term" value="F:metal ion binding"/>
    <property type="evidence" value="ECO:0007669"/>
    <property type="project" value="UniProtKB-KW"/>
</dbReference>
<dbReference type="Pfam" id="PF00348">
    <property type="entry name" value="polyprenyl_synt"/>
    <property type="match status" value="1"/>
</dbReference>
<dbReference type="Proteomes" id="UP000660680">
    <property type="component" value="Unassembled WGS sequence"/>
</dbReference>
<reference evidence="4" key="1">
    <citation type="journal article" date="2014" name="Int. J. Syst. Evol. Microbiol.">
        <title>Complete genome sequence of Corynebacterium casei LMG S-19264T (=DSM 44701T), isolated from a smear-ripened cheese.</title>
        <authorList>
            <consortium name="US DOE Joint Genome Institute (JGI-PGF)"/>
            <person name="Walter F."/>
            <person name="Albersmeier A."/>
            <person name="Kalinowski J."/>
            <person name="Ruckert C."/>
        </authorList>
    </citation>
    <scope>NUCLEOTIDE SEQUENCE</scope>
    <source>
        <strain evidence="4">JCM 3276</strain>
    </source>
</reference>
<dbReference type="InterPro" id="IPR033749">
    <property type="entry name" value="Polyprenyl_synt_CS"/>
</dbReference>
<dbReference type="AlphaFoldDB" id="A0A918LJK2"/>
<evidence type="ECO:0000256" key="1">
    <source>
        <dbReference type="ARBA" id="ARBA00022723"/>
    </source>
</evidence>
<proteinExistence type="inferred from homology"/>
<dbReference type="SUPFAM" id="SSF48576">
    <property type="entry name" value="Terpenoid synthases"/>
    <property type="match status" value="1"/>
</dbReference>
<keyword evidence="3" id="KW-0808">Transferase</keyword>
<evidence type="ECO:0000313" key="4">
    <source>
        <dbReference type="EMBL" id="GGS57052.1"/>
    </source>
</evidence>
<dbReference type="Gene3D" id="1.10.600.10">
    <property type="entry name" value="Farnesyl Diphosphate Synthase"/>
    <property type="match status" value="1"/>
</dbReference>
<protein>
    <submittedName>
        <fullName evidence="4">Dimethylallyltransferase</fullName>
    </submittedName>
</protein>